<evidence type="ECO:0000256" key="1">
    <source>
        <dbReference type="SAM" id="Phobius"/>
    </source>
</evidence>
<dbReference type="Proteomes" id="UP001177160">
    <property type="component" value="Unassembled WGS sequence"/>
</dbReference>
<dbReference type="EMBL" id="JAOVQM010000001">
    <property type="protein sequence ID" value="MCV2231326.1"/>
    <property type="molecule type" value="Genomic_DNA"/>
</dbReference>
<sequence>MGFVVAAVVFVFIGLIAVFVGFFVMQSNQKKQKNAPVERVQVKVGSAYTESKVMNQNFTSGSVDSAGGYEQKGYYIQFRTKQNKKLTFRLKKKDWLKYHDGDEGMLTYQGYKIIGFEPITSTIEDGYFMHNKPENTTRFIYGEAQGLGFSVSSTAPVKFELAELKRFIQDLKDDQSDWFFTIKTRSELRQYEKESDTNIKETNLTTNEEKELLMNGFYAYLKSFIE</sequence>
<keyword evidence="3" id="KW-1185">Reference proteome</keyword>
<dbReference type="Gene3D" id="2.40.50.660">
    <property type="match status" value="1"/>
</dbReference>
<reference evidence="2" key="1">
    <citation type="submission" date="2022-09" db="EMBL/GenBank/DDBJ databases">
        <title>Novel Mycoplasma species identified in domestic and wild animals.</title>
        <authorList>
            <person name="Volokhov D.V."/>
            <person name="Furtak V.A."/>
            <person name="Zagorodnyaya T.A."/>
        </authorList>
    </citation>
    <scope>NUCLEOTIDE SEQUENCE</scope>
    <source>
        <strain evidence="2">Oakley</strain>
    </source>
</reference>
<dbReference type="InterPro" id="IPR019635">
    <property type="entry name" value="DUF2500"/>
</dbReference>
<dbReference type="RefSeq" id="WP_263607439.1">
    <property type="nucleotide sequence ID" value="NZ_JAOVQM010000001.1"/>
</dbReference>
<comment type="caution">
    <text evidence="2">The sequence shown here is derived from an EMBL/GenBank/DDBJ whole genome shotgun (WGS) entry which is preliminary data.</text>
</comment>
<keyword evidence="1" id="KW-1133">Transmembrane helix</keyword>
<gene>
    <name evidence="2" type="ORF">N7548_00605</name>
</gene>
<keyword evidence="1" id="KW-0812">Transmembrane</keyword>
<dbReference type="Pfam" id="PF10694">
    <property type="entry name" value="DUF2500"/>
    <property type="match status" value="1"/>
</dbReference>
<name>A0ABT2Y3K9_9MOLU</name>
<proteinExistence type="predicted"/>
<feature type="transmembrane region" description="Helical" evidence="1">
    <location>
        <begin position="6"/>
        <end position="25"/>
    </location>
</feature>
<evidence type="ECO:0000313" key="2">
    <source>
        <dbReference type="EMBL" id="MCV2231326.1"/>
    </source>
</evidence>
<organism evidence="2 3">
    <name type="scientific">Paracholeplasma manati</name>
    <dbReference type="NCBI Taxonomy" id="591373"/>
    <lineage>
        <taxon>Bacteria</taxon>
        <taxon>Bacillati</taxon>
        <taxon>Mycoplasmatota</taxon>
        <taxon>Mollicutes</taxon>
        <taxon>Acholeplasmatales</taxon>
        <taxon>Acholeplasmataceae</taxon>
        <taxon>Paracholeplasma</taxon>
    </lineage>
</organism>
<keyword evidence="1" id="KW-0472">Membrane</keyword>
<protein>
    <submittedName>
        <fullName evidence="2">DUF2500 domain-containing protein</fullName>
    </submittedName>
</protein>
<accession>A0ABT2Y3K9</accession>
<evidence type="ECO:0000313" key="3">
    <source>
        <dbReference type="Proteomes" id="UP001177160"/>
    </source>
</evidence>